<keyword evidence="7 10" id="KW-0718">Serine biosynthesis</keyword>
<gene>
    <name evidence="12" type="primary">serA</name>
    <name evidence="12" type="ORF">PPG34_14365</name>
</gene>
<comment type="pathway">
    <text evidence="2 10">Amino-acid biosynthesis; L-serine biosynthesis; L-serine from 3-phospho-D-glycerate: step 1/3.</text>
</comment>
<dbReference type="SUPFAM" id="SSF51735">
    <property type="entry name" value="NAD(P)-binding Rossmann-fold domains"/>
    <property type="match status" value="1"/>
</dbReference>
<dbReference type="PROSITE" id="PS00671">
    <property type="entry name" value="D_2_HYDROXYACID_DH_3"/>
    <property type="match status" value="1"/>
</dbReference>
<dbReference type="PROSITE" id="PS00670">
    <property type="entry name" value="D_2_HYDROXYACID_DH_2"/>
    <property type="match status" value="1"/>
</dbReference>
<dbReference type="Pfam" id="PF19304">
    <property type="entry name" value="PGDH_inter"/>
    <property type="match status" value="1"/>
</dbReference>
<evidence type="ECO:0000256" key="2">
    <source>
        <dbReference type="ARBA" id="ARBA00005216"/>
    </source>
</evidence>
<dbReference type="SUPFAM" id="SSF52283">
    <property type="entry name" value="Formate/glycerate dehydrogenase catalytic domain-like"/>
    <property type="match status" value="1"/>
</dbReference>
<evidence type="ECO:0000256" key="6">
    <source>
        <dbReference type="ARBA" id="ARBA00023027"/>
    </source>
</evidence>
<protein>
    <recommendedName>
        <fullName evidence="4 10">D-3-phosphoglycerate dehydrogenase</fullName>
        <ecNumber evidence="10">1.1.1.95</ecNumber>
    </recommendedName>
</protein>
<dbReference type="CDD" id="cd12173">
    <property type="entry name" value="PGDH_4"/>
    <property type="match status" value="1"/>
</dbReference>
<evidence type="ECO:0000256" key="7">
    <source>
        <dbReference type="ARBA" id="ARBA00023299"/>
    </source>
</evidence>
<dbReference type="Pfam" id="PF02826">
    <property type="entry name" value="2-Hacid_dh_C"/>
    <property type="match status" value="1"/>
</dbReference>
<dbReference type="PANTHER" id="PTHR42789">
    <property type="entry name" value="D-ISOMER SPECIFIC 2-HYDROXYACID DEHYDROGENASE FAMILY PROTEIN (AFU_ORTHOLOGUE AFUA_6G10090)"/>
    <property type="match status" value="1"/>
</dbReference>
<dbReference type="SUPFAM" id="SSF55021">
    <property type="entry name" value="ACT-like"/>
    <property type="match status" value="1"/>
</dbReference>
<evidence type="ECO:0000256" key="3">
    <source>
        <dbReference type="ARBA" id="ARBA00005854"/>
    </source>
</evidence>
<dbReference type="PANTHER" id="PTHR42789:SF1">
    <property type="entry name" value="D-ISOMER SPECIFIC 2-HYDROXYACID DEHYDROGENASE FAMILY PROTEIN (AFU_ORTHOLOGUE AFUA_6G10090)"/>
    <property type="match status" value="1"/>
</dbReference>
<evidence type="ECO:0000256" key="8">
    <source>
        <dbReference type="ARBA" id="ARBA00048126"/>
    </source>
</evidence>
<dbReference type="InterPro" id="IPR045626">
    <property type="entry name" value="PGDH_ASB_dom"/>
</dbReference>
<evidence type="ECO:0000256" key="10">
    <source>
        <dbReference type="RuleBase" id="RU363003"/>
    </source>
</evidence>
<dbReference type="InterPro" id="IPR002912">
    <property type="entry name" value="ACT_dom"/>
</dbReference>
<evidence type="ECO:0000313" key="13">
    <source>
        <dbReference type="Proteomes" id="UP001250932"/>
    </source>
</evidence>
<dbReference type="InterPro" id="IPR029753">
    <property type="entry name" value="D-isomer_DH_CS"/>
</dbReference>
<dbReference type="InterPro" id="IPR006140">
    <property type="entry name" value="D-isomer_DH_NAD-bd"/>
</dbReference>
<dbReference type="GO" id="GO:0004617">
    <property type="term" value="F:phosphoglycerate dehydrogenase activity"/>
    <property type="evidence" value="ECO:0007669"/>
    <property type="project" value="UniProtKB-EC"/>
</dbReference>
<dbReference type="RefSeq" id="WP_313834105.1">
    <property type="nucleotide sequence ID" value="NZ_JAQOUE010000001.1"/>
</dbReference>
<keyword evidence="13" id="KW-1185">Reference proteome</keyword>
<accession>A0ABU3KBC7</accession>
<dbReference type="Pfam" id="PF01842">
    <property type="entry name" value="ACT"/>
    <property type="match status" value="1"/>
</dbReference>
<evidence type="ECO:0000313" key="12">
    <source>
        <dbReference type="EMBL" id="MDT7043539.1"/>
    </source>
</evidence>
<dbReference type="Gene3D" id="3.40.50.720">
    <property type="entry name" value="NAD(P)-binding Rossmann-like Domain"/>
    <property type="match status" value="2"/>
</dbReference>
<name>A0ABU3KBC7_9BACT</name>
<dbReference type="PROSITE" id="PS51671">
    <property type="entry name" value="ACT"/>
    <property type="match status" value="1"/>
</dbReference>
<dbReference type="NCBIfam" id="TIGR01327">
    <property type="entry name" value="PGDH"/>
    <property type="match status" value="1"/>
</dbReference>
<dbReference type="InterPro" id="IPR029009">
    <property type="entry name" value="ASB_dom_sf"/>
</dbReference>
<dbReference type="EC" id="1.1.1.95" evidence="10"/>
<dbReference type="InterPro" id="IPR045865">
    <property type="entry name" value="ACT-like_dom_sf"/>
</dbReference>
<dbReference type="Proteomes" id="UP001250932">
    <property type="component" value="Unassembled WGS sequence"/>
</dbReference>
<dbReference type="SUPFAM" id="SSF143548">
    <property type="entry name" value="Serine metabolism enzymes domain"/>
    <property type="match status" value="1"/>
</dbReference>
<comment type="caution">
    <text evidence="12">The sequence shown here is derived from an EMBL/GenBank/DDBJ whole genome shotgun (WGS) entry which is preliminary data.</text>
</comment>
<dbReference type="Gene3D" id="3.30.1330.90">
    <property type="entry name" value="D-3-phosphoglycerate dehydrogenase, domain 3"/>
    <property type="match status" value="1"/>
</dbReference>
<evidence type="ECO:0000256" key="9">
    <source>
        <dbReference type="ARBA" id="ARBA00048731"/>
    </source>
</evidence>
<reference evidence="12 13" key="1">
    <citation type="journal article" date="2023" name="ISME J.">
        <title>Cultivation and genomic characterization of novel and ubiquitous marine nitrite-oxidizing bacteria from the Nitrospirales.</title>
        <authorList>
            <person name="Mueller A.J."/>
            <person name="Daebeler A."/>
            <person name="Herbold C.W."/>
            <person name="Kirkegaard R.H."/>
            <person name="Daims H."/>
        </authorList>
    </citation>
    <scope>NUCLEOTIDE SEQUENCE [LARGE SCALE GENOMIC DNA]</scope>
    <source>
        <strain evidence="12 13">EB</strain>
    </source>
</reference>
<dbReference type="InterPro" id="IPR006139">
    <property type="entry name" value="D-isomer_2_OHA_DH_cat_dom"/>
</dbReference>
<comment type="similarity">
    <text evidence="3 10">Belongs to the D-isomer specific 2-hydroxyacid dehydrogenase family.</text>
</comment>
<proteinExistence type="inferred from homology"/>
<feature type="domain" description="ACT" evidence="11">
    <location>
        <begin position="454"/>
        <end position="529"/>
    </location>
</feature>
<dbReference type="InterPro" id="IPR050857">
    <property type="entry name" value="D-2-hydroxyacid_DH"/>
</dbReference>
<dbReference type="CDD" id="cd04902">
    <property type="entry name" value="ACT_3PGDH-xct"/>
    <property type="match status" value="1"/>
</dbReference>
<comment type="catalytic activity">
    <reaction evidence="9 10">
        <text>(2R)-3-phosphoglycerate + NAD(+) = 3-phosphooxypyruvate + NADH + H(+)</text>
        <dbReference type="Rhea" id="RHEA:12641"/>
        <dbReference type="ChEBI" id="CHEBI:15378"/>
        <dbReference type="ChEBI" id="CHEBI:18110"/>
        <dbReference type="ChEBI" id="CHEBI:57540"/>
        <dbReference type="ChEBI" id="CHEBI:57945"/>
        <dbReference type="ChEBI" id="CHEBI:58272"/>
        <dbReference type="EC" id="1.1.1.95"/>
    </reaction>
</comment>
<dbReference type="Pfam" id="PF00389">
    <property type="entry name" value="2-Hacid_dh"/>
    <property type="match status" value="1"/>
</dbReference>
<evidence type="ECO:0000256" key="1">
    <source>
        <dbReference type="ARBA" id="ARBA00003800"/>
    </source>
</evidence>
<keyword evidence="10" id="KW-0028">Amino-acid biosynthesis</keyword>
<dbReference type="InterPro" id="IPR036291">
    <property type="entry name" value="NAD(P)-bd_dom_sf"/>
</dbReference>
<dbReference type="Gene3D" id="3.30.70.260">
    <property type="match status" value="1"/>
</dbReference>
<dbReference type="EMBL" id="JAQOUE010000001">
    <property type="protein sequence ID" value="MDT7043539.1"/>
    <property type="molecule type" value="Genomic_DNA"/>
</dbReference>
<comment type="catalytic activity">
    <reaction evidence="8">
        <text>(R)-2-hydroxyglutarate + NAD(+) = 2-oxoglutarate + NADH + H(+)</text>
        <dbReference type="Rhea" id="RHEA:49612"/>
        <dbReference type="ChEBI" id="CHEBI:15378"/>
        <dbReference type="ChEBI" id="CHEBI:15801"/>
        <dbReference type="ChEBI" id="CHEBI:16810"/>
        <dbReference type="ChEBI" id="CHEBI:57540"/>
        <dbReference type="ChEBI" id="CHEBI:57945"/>
        <dbReference type="EC" id="1.1.1.399"/>
    </reaction>
</comment>
<dbReference type="InterPro" id="IPR006236">
    <property type="entry name" value="PGDH"/>
</dbReference>
<comment type="function">
    <text evidence="1">Catalyzes the reversible oxidation of 3-phospho-D-glycerate to 3-phosphonooxypyruvate, the first step of the phosphorylated L-serine biosynthesis pathway. Also catalyzes the reversible oxidation of 2-hydroxyglutarate to 2-oxoglutarate.</text>
</comment>
<sequence length="530" mass="57184">MKILVSDSLSTRGVEVLQQAGYTADVKTKLSKEELLEEIKNYDGIIVRSATKVTAEVIEAGAQLKIIGRAGSGLDNVDKEAATRRGIVVMNTPGGNTITTAEHTIAMLVAMSRKIPQATASTKAGKWEKSKFMGTELYNKTLGLVGLGQIGTVVTKLAQGLSLNVIGYDPFLASERAKELGIELVELPELFRRSDIISVHTPLTNETRSIINAAAFQQMKDGVMIVNCARGGIVNEQDLFDALQSKKVASAAFDVFEEEPVKPDHPLLSLDNFICSPHIGASTEEAQENVAIAIAEQFVDYFKKGVARGAVNIASVPPEALPMLQPYLGLAERMGLFQAQLIDGAIEGITVEYCGEVSNLTVAPLTVAVLKGLLSPILETVVNTVNAPFIAKKRGIEVKEIKSSDAGEYTSLIRIHVEAGKQTHRLAGTLIHKKDPRIVESNAYPVEVIPEGYMLLIYNVDRPGVIGMVGQILGQFDVNIARMQCARAKKGENALLIIGMDGPPPPKVIETIKQEKDILSVRLVDLTQSP</sequence>
<keyword evidence="5 10" id="KW-0560">Oxidoreductase</keyword>
<evidence type="ECO:0000259" key="11">
    <source>
        <dbReference type="PROSITE" id="PS51671"/>
    </source>
</evidence>
<evidence type="ECO:0000256" key="4">
    <source>
        <dbReference type="ARBA" id="ARBA00021582"/>
    </source>
</evidence>
<evidence type="ECO:0000256" key="5">
    <source>
        <dbReference type="ARBA" id="ARBA00023002"/>
    </source>
</evidence>
<keyword evidence="6 10" id="KW-0520">NAD</keyword>
<organism evidence="12 13">
    <name type="scientific">Candidatus Nitronereus thalassa</name>
    <dbReference type="NCBI Taxonomy" id="3020898"/>
    <lineage>
        <taxon>Bacteria</taxon>
        <taxon>Pseudomonadati</taxon>
        <taxon>Nitrospirota</taxon>
        <taxon>Nitrospiria</taxon>
        <taxon>Nitrospirales</taxon>
        <taxon>Nitrospiraceae</taxon>
        <taxon>Candidatus Nitronereus</taxon>
    </lineage>
</organism>